<evidence type="ECO:0000256" key="5">
    <source>
        <dbReference type="SAM" id="SignalP"/>
    </source>
</evidence>
<dbReference type="InterPro" id="IPR029058">
    <property type="entry name" value="AB_hydrolase_fold"/>
</dbReference>
<protein>
    <submittedName>
        <fullName evidence="8">Pancreatic triacylglycerol lipase-like</fullName>
    </submittedName>
</protein>
<dbReference type="PANTHER" id="PTHR11610:SF173">
    <property type="entry name" value="LIPASE DOMAIN-CONTAINING PROTEIN-RELATED"/>
    <property type="match status" value="1"/>
</dbReference>
<evidence type="ECO:0000313" key="8">
    <source>
        <dbReference type="RefSeq" id="XP_064071264.1"/>
    </source>
</evidence>
<feature type="chain" id="PRO_5045981565" evidence="5">
    <location>
        <begin position="16"/>
        <end position="332"/>
    </location>
</feature>
<organism evidence="7 8">
    <name type="scientific">Vanessa tameamea</name>
    <name type="common">Kamehameha butterfly</name>
    <dbReference type="NCBI Taxonomy" id="334116"/>
    <lineage>
        <taxon>Eukaryota</taxon>
        <taxon>Metazoa</taxon>
        <taxon>Ecdysozoa</taxon>
        <taxon>Arthropoda</taxon>
        <taxon>Hexapoda</taxon>
        <taxon>Insecta</taxon>
        <taxon>Pterygota</taxon>
        <taxon>Neoptera</taxon>
        <taxon>Endopterygota</taxon>
        <taxon>Lepidoptera</taxon>
        <taxon>Glossata</taxon>
        <taxon>Ditrysia</taxon>
        <taxon>Papilionoidea</taxon>
        <taxon>Nymphalidae</taxon>
        <taxon>Nymphalinae</taxon>
        <taxon>Vanessa</taxon>
    </lineage>
</organism>
<dbReference type="PANTHER" id="PTHR11610">
    <property type="entry name" value="LIPASE"/>
    <property type="match status" value="1"/>
</dbReference>
<evidence type="ECO:0000256" key="2">
    <source>
        <dbReference type="ARBA" id="ARBA00010701"/>
    </source>
</evidence>
<evidence type="ECO:0000313" key="7">
    <source>
        <dbReference type="Proteomes" id="UP001652626"/>
    </source>
</evidence>
<comment type="subcellular location">
    <subcellularLocation>
        <location evidence="1">Secreted</location>
    </subcellularLocation>
</comment>
<dbReference type="RefSeq" id="XP_064071264.1">
    <property type="nucleotide sequence ID" value="XM_064215194.1"/>
</dbReference>
<dbReference type="PRINTS" id="PR00821">
    <property type="entry name" value="TAGLIPASE"/>
</dbReference>
<name>A0ABM4AIY8_VANTA</name>
<comment type="similarity">
    <text evidence="2 4">Belongs to the AB hydrolase superfamily. Lipase family.</text>
</comment>
<reference evidence="8" key="2">
    <citation type="submission" date="2025-08" db="UniProtKB">
        <authorList>
            <consortium name="RefSeq"/>
        </authorList>
    </citation>
    <scope>IDENTIFICATION</scope>
    <source>
        <tissue evidence="8">Whole body</tissue>
    </source>
</reference>
<keyword evidence="3" id="KW-0964">Secreted</keyword>
<dbReference type="SUPFAM" id="SSF53474">
    <property type="entry name" value="alpha/beta-Hydrolases"/>
    <property type="match status" value="1"/>
</dbReference>
<reference evidence="7" key="1">
    <citation type="submission" date="2025-05" db="UniProtKB">
        <authorList>
            <consortium name="RefSeq"/>
        </authorList>
    </citation>
    <scope>NUCLEOTIDE SEQUENCE [LARGE SCALE GENOMIC DNA]</scope>
</reference>
<dbReference type="InterPro" id="IPR013818">
    <property type="entry name" value="Lipase"/>
</dbReference>
<keyword evidence="5" id="KW-0732">Signal</keyword>
<feature type="signal peptide" evidence="5">
    <location>
        <begin position="1"/>
        <end position="15"/>
    </location>
</feature>
<evidence type="ECO:0000256" key="4">
    <source>
        <dbReference type="RuleBase" id="RU004262"/>
    </source>
</evidence>
<feature type="domain" description="Lipase" evidence="6">
    <location>
        <begin position="67"/>
        <end position="329"/>
    </location>
</feature>
<dbReference type="Proteomes" id="UP001652626">
    <property type="component" value="Chromosome 2"/>
</dbReference>
<evidence type="ECO:0000256" key="1">
    <source>
        <dbReference type="ARBA" id="ARBA00004613"/>
    </source>
</evidence>
<evidence type="ECO:0000259" key="6">
    <source>
        <dbReference type="Pfam" id="PF00151"/>
    </source>
</evidence>
<gene>
    <name evidence="8" type="primary">LOC113399760</name>
</gene>
<keyword evidence="7" id="KW-1185">Reference proteome</keyword>
<evidence type="ECO:0000256" key="3">
    <source>
        <dbReference type="ARBA" id="ARBA00022525"/>
    </source>
</evidence>
<dbReference type="GeneID" id="113399760"/>
<proteinExistence type="inferred from homology"/>
<sequence>MLSFVILCCVSICSALQSNQLQTKLDVGPRFQYVANSNGDFQIADVWTMLNDIFSGSKFNPAVSNVYHLFTRENPTLSQPIVTNPALLAQTNYKNTRRTIVLIHGWMNSATSDFNNVLVPVLLAAEDLNVIVVDWSAGADSWNYREVNQNCILSGAAVARFINWLNGASGSTIAQYHIIGHGVGGHQAGIVGRNLGRQVPYITALDPALIGWVNNIFRFWPSDGLYTEVIHTNYGIYGHLGDLGLVDFYPNGGISMPGCNSNECDHARGFHYLAESITSGGFTGRECMNYYAAVLKLCYGPKTLRMGGLTPKTGETGVYLLETNASPPFSQG</sequence>
<dbReference type="Pfam" id="PF00151">
    <property type="entry name" value="Lipase"/>
    <property type="match status" value="1"/>
</dbReference>
<accession>A0ABM4AIY8</accession>
<dbReference type="Gene3D" id="3.40.50.1820">
    <property type="entry name" value="alpha/beta hydrolase"/>
    <property type="match status" value="1"/>
</dbReference>
<dbReference type="InterPro" id="IPR000734">
    <property type="entry name" value="TAG_lipase"/>
</dbReference>